<dbReference type="Pfam" id="PF02129">
    <property type="entry name" value="Peptidase_S15"/>
    <property type="match status" value="1"/>
</dbReference>
<dbReference type="Proteomes" id="UP001228044">
    <property type="component" value="Unassembled WGS sequence"/>
</dbReference>
<dbReference type="SUPFAM" id="SSF49785">
    <property type="entry name" value="Galactose-binding domain-like"/>
    <property type="match status" value="1"/>
</dbReference>
<name>A0ABT8DT33_9BURK</name>
<proteinExistence type="predicted"/>
<keyword evidence="5" id="KW-1185">Reference proteome</keyword>
<dbReference type="InterPro" id="IPR008979">
    <property type="entry name" value="Galactose-bd-like_sf"/>
</dbReference>
<dbReference type="InterPro" id="IPR013736">
    <property type="entry name" value="Xaa-Pro_dipept_C"/>
</dbReference>
<dbReference type="NCBIfam" id="TIGR00976">
    <property type="entry name" value="CocE_NonD"/>
    <property type="match status" value="1"/>
</dbReference>
<dbReference type="SMART" id="SM00939">
    <property type="entry name" value="PepX_C"/>
    <property type="match status" value="1"/>
</dbReference>
<dbReference type="InterPro" id="IPR005674">
    <property type="entry name" value="CocE/Ser_esterase"/>
</dbReference>
<keyword evidence="1 4" id="KW-0378">Hydrolase</keyword>
<dbReference type="InterPro" id="IPR000383">
    <property type="entry name" value="Xaa-Pro-like_dom"/>
</dbReference>
<comment type="caution">
    <text evidence="4">The sequence shown here is derived from an EMBL/GenBank/DDBJ whole genome shotgun (WGS) entry which is preliminary data.</text>
</comment>
<evidence type="ECO:0000256" key="1">
    <source>
        <dbReference type="ARBA" id="ARBA00022801"/>
    </source>
</evidence>
<dbReference type="PANTHER" id="PTHR43056:SF10">
    <property type="entry name" value="COCE_NOND FAMILY, PUTATIVE (AFU_ORTHOLOGUE AFUA_7G00600)-RELATED"/>
    <property type="match status" value="1"/>
</dbReference>
<dbReference type="EMBL" id="JAUHHC010000003">
    <property type="protein sequence ID" value="MDN3921474.1"/>
    <property type="molecule type" value="Genomic_DNA"/>
</dbReference>
<dbReference type="SUPFAM" id="SSF53474">
    <property type="entry name" value="alpha/beta-Hydrolases"/>
    <property type="match status" value="1"/>
</dbReference>
<dbReference type="Pfam" id="PF08530">
    <property type="entry name" value="PepX_C"/>
    <property type="match status" value="1"/>
</dbReference>
<dbReference type="Gene3D" id="2.60.120.260">
    <property type="entry name" value="Galactose-binding domain-like"/>
    <property type="match status" value="1"/>
</dbReference>
<evidence type="ECO:0000259" key="3">
    <source>
        <dbReference type="SMART" id="SM00939"/>
    </source>
</evidence>
<dbReference type="Gene3D" id="3.40.50.1820">
    <property type="entry name" value="alpha/beta hydrolase"/>
    <property type="match status" value="1"/>
</dbReference>
<dbReference type="PANTHER" id="PTHR43056">
    <property type="entry name" value="PEPTIDASE S9 PROLYL OLIGOPEPTIDASE"/>
    <property type="match status" value="1"/>
</dbReference>
<evidence type="ECO:0000313" key="4">
    <source>
        <dbReference type="EMBL" id="MDN3921474.1"/>
    </source>
</evidence>
<feature type="compositionally biased region" description="Polar residues" evidence="2">
    <location>
        <begin position="350"/>
        <end position="360"/>
    </location>
</feature>
<dbReference type="InterPro" id="IPR029058">
    <property type="entry name" value="AB_hydrolase_fold"/>
</dbReference>
<gene>
    <name evidence="4" type="ORF">QWJ38_14370</name>
</gene>
<feature type="region of interest" description="Disordered" evidence="2">
    <location>
        <begin position="350"/>
        <end position="376"/>
    </location>
</feature>
<feature type="domain" description="Xaa-Pro dipeptidyl-peptidase C-terminal" evidence="3">
    <location>
        <begin position="301"/>
        <end position="548"/>
    </location>
</feature>
<dbReference type="RefSeq" id="WP_290359815.1">
    <property type="nucleotide sequence ID" value="NZ_JAUHHC010000003.1"/>
</dbReference>
<reference evidence="4 5" key="1">
    <citation type="submission" date="2023-06" db="EMBL/GenBank/DDBJ databases">
        <title>Pelomonas sp. PFR6 16S ribosomal RNA gene Genome sequencing and assembly.</title>
        <authorList>
            <person name="Woo H."/>
        </authorList>
    </citation>
    <scope>NUCLEOTIDE SEQUENCE [LARGE SCALE GENOMIC DNA]</scope>
    <source>
        <strain evidence="4 5">PFR6</strain>
    </source>
</reference>
<evidence type="ECO:0000256" key="2">
    <source>
        <dbReference type="SAM" id="MobiDB-lite"/>
    </source>
</evidence>
<organism evidence="4 5">
    <name type="scientific">Roseateles violae</name>
    <dbReference type="NCBI Taxonomy" id="3058042"/>
    <lineage>
        <taxon>Bacteria</taxon>
        <taxon>Pseudomonadati</taxon>
        <taxon>Pseudomonadota</taxon>
        <taxon>Betaproteobacteria</taxon>
        <taxon>Burkholderiales</taxon>
        <taxon>Sphaerotilaceae</taxon>
        <taxon>Roseateles</taxon>
    </lineage>
</organism>
<evidence type="ECO:0000313" key="5">
    <source>
        <dbReference type="Proteomes" id="UP001228044"/>
    </source>
</evidence>
<dbReference type="InterPro" id="IPR050585">
    <property type="entry name" value="Xaa-Pro_dipeptidyl-ppase/CocE"/>
</dbReference>
<sequence>MRDGVRLDTHCWLPVQAVQGKPAPAILLRTPYRESTMGFKRLGVLRYVEAGYAVVIQLVRGTGDSEGRFAFAAPHERSDGFDTVEWIAQQSWCSGAVGMDGSSYAAMTQLAAAVARPPHLRCIAPAVPVLDHFREVPYFGGVFSRQHTLNWPRLLQIDDLSNLTGGFSGAKTMLGNEQVLDRLLSRPLCDAADGMLEGDFLAHYREVLEHPRLDDWWRERTIGPDEFAAIDIPALVVNGNFDLAIGTLMLWRGLEQHAPAAERQLLIGPWDHGQCYAGGAASHGPYTLGDASVLDLGGLRLAFFDRHLKGSGDGLPWRERVRLFVTGRNSWQGLDAFPPRELRTQTWYLDSGGQANSSSGDGRLQRGLPSGPPDRFIDDPAVPFVPALASAREPAGHFDLREREQHHGTLVYDSGPLAEPMTVVGEPLAELLVAADVPDADLVLWLAEHRADGQTIKLAFGQLRLRYRDGFEQERALVPDEPVLARVPMTYIGHELPAGSRLRLLVSGSNFPWADPNPHDGGPVAQATVMRVARQTMLHDAAHPSRLLLPTLP</sequence>
<accession>A0ABT8DT33</accession>
<dbReference type="Gene3D" id="1.10.3020.10">
    <property type="entry name" value="alpha-amino acid ester hydrolase ( Helical cap domain)"/>
    <property type="match status" value="1"/>
</dbReference>
<dbReference type="GO" id="GO:0016787">
    <property type="term" value="F:hydrolase activity"/>
    <property type="evidence" value="ECO:0007669"/>
    <property type="project" value="UniProtKB-KW"/>
</dbReference>
<protein>
    <submittedName>
        <fullName evidence="4">CocE/NonD family hydrolase</fullName>
    </submittedName>
</protein>